<dbReference type="Gene3D" id="3.40.50.300">
    <property type="entry name" value="P-loop containing nucleotide triphosphate hydrolases"/>
    <property type="match status" value="1"/>
</dbReference>
<dbReference type="SMART" id="SM00053">
    <property type="entry name" value="DYNc"/>
    <property type="match status" value="1"/>
</dbReference>
<dbReference type="CDD" id="cd08771">
    <property type="entry name" value="DLP_1"/>
    <property type="match status" value="1"/>
</dbReference>
<gene>
    <name evidence="3" type="ORF">KOM_12_274</name>
</gene>
<evidence type="ECO:0000256" key="1">
    <source>
        <dbReference type="SAM" id="MobiDB-lite"/>
    </source>
</evidence>
<dbReference type="SUPFAM" id="SSF52540">
    <property type="entry name" value="P-loop containing nucleoside triphosphate hydrolases"/>
    <property type="match status" value="1"/>
</dbReference>
<evidence type="ECO:0000259" key="2">
    <source>
        <dbReference type="PROSITE" id="PS51718"/>
    </source>
</evidence>
<dbReference type="GO" id="GO:0016020">
    <property type="term" value="C:membrane"/>
    <property type="evidence" value="ECO:0007669"/>
    <property type="project" value="TreeGrafter"/>
</dbReference>
<feature type="compositionally biased region" description="Basic and acidic residues" evidence="1">
    <location>
        <begin position="52"/>
        <end position="61"/>
    </location>
</feature>
<dbReference type="PANTHER" id="PTHR11566:SF169">
    <property type="entry name" value="DYNAMIN-LIKE PROTEIN C"/>
    <property type="match status" value="1"/>
</dbReference>
<dbReference type="Pfam" id="PF00350">
    <property type="entry name" value="Dynamin_N"/>
    <property type="match status" value="1"/>
</dbReference>
<dbReference type="GO" id="GO:0003924">
    <property type="term" value="F:GTPase activity"/>
    <property type="evidence" value="ECO:0007669"/>
    <property type="project" value="InterPro"/>
</dbReference>
<sequence>MSGKPRFGARPPSVVTPVADKKEEPKQPDVQEDVSTRVEDMSTEPVVLPTPGEKRTISQRDDQTHIDEPVVKKSRTTFDEEAELRYQEEAWNRAVMNKVDDERERVRQEYETFDSDSQNLYTLFHDLQTLTTEYGLEFKAPEIVVVGMQSDGKSTFIEGLLGFQFNIVETNIGTRRPLIIQMVNDPECDVPQCRFKREDENGDPKSEDDDLFEHDTVPVQRLSAELMRRTDKKTGKNKHCVSDSPIVLRVRFAKCANLTIYDTPGFRLGGLESLRQDIENMVLKLIQPEHRIIVCLEQSTIEWANTNSRPFVQRVDPNLERTVVVCTKFDNRVKEMRDADSTNAYLDGEGMPAGVRPFFVSMPVSRNLGNPNKFALVTQDCYLNDYRQLLEVKFDEKRFADRLGFHRVKKYIENLLKKKYMDSLKPTLATLEKWCDDSHRQLMDIEKILSETDVENHIKRSREFVYAFHRLVRESVHGTSIDSTTFGHTLIDERMKSGTFWPIEHLPDYEIPLGRERLLAAAQYKRYCLELEYVLRSVESPKLSTSELAESLAGGWNVDRASSELVKTQVLRVLRPFIPCAIKRACFVLRCLFDPVLKELEKEEPTRPWRIVASCDGFASWIRSVYMSFVDDIESKSISTLVAMFSEFASCLDWDNMLDMEPVPSNQEQKGELKERVQELMQQRLDRQSKRSTLISADGDTTKIQSELLQAVNSEYERKFAVVQEYFIQWLKSMMHAHCLRPIKEGELQRVGIETFFTLSSDRDAFEVMFNASTVDLRKKQDSIREQMEKLVKRKEQFKALCQQMSAV</sequence>
<dbReference type="PROSITE" id="PS51718">
    <property type="entry name" value="G_DYNAMIN_2"/>
    <property type="match status" value="1"/>
</dbReference>
<dbReference type="PRINTS" id="PR00195">
    <property type="entry name" value="DYNAMIN"/>
</dbReference>
<feature type="domain" description="Dynamin-type G" evidence="2">
    <location>
        <begin position="137"/>
        <end position="425"/>
    </location>
</feature>
<reference evidence="3" key="1">
    <citation type="submission" date="2021-06" db="EMBL/GenBank/DDBJ databases">
        <authorList>
            <person name="Rolland C."/>
        </authorList>
    </citation>
    <scope>NUCLEOTIDE SEQUENCE</scope>
    <source>
        <strain evidence="3">347.936635</strain>
    </source>
</reference>
<evidence type="ECO:0000313" key="3">
    <source>
        <dbReference type="EMBL" id="QYA18543.1"/>
    </source>
</evidence>
<name>A0A8F8KTU9_9VIRU</name>
<dbReference type="GO" id="GO:0008017">
    <property type="term" value="F:microtubule binding"/>
    <property type="evidence" value="ECO:0007669"/>
    <property type="project" value="TreeGrafter"/>
</dbReference>
<dbReference type="InterPro" id="IPR001401">
    <property type="entry name" value="Dynamin_GTPase"/>
</dbReference>
<accession>A0A8F8KTU9</accession>
<dbReference type="GO" id="GO:0005525">
    <property type="term" value="F:GTP binding"/>
    <property type="evidence" value="ECO:0007669"/>
    <property type="project" value="InterPro"/>
</dbReference>
<dbReference type="InterPro" id="IPR045063">
    <property type="entry name" value="Dynamin_N"/>
</dbReference>
<dbReference type="PANTHER" id="PTHR11566">
    <property type="entry name" value="DYNAMIN"/>
    <property type="match status" value="1"/>
</dbReference>
<dbReference type="InterPro" id="IPR027417">
    <property type="entry name" value="P-loop_NTPase"/>
</dbReference>
<protein>
    <submittedName>
        <fullName evidence="3">Dynamin 1-like protein</fullName>
    </submittedName>
</protein>
<feature type="region of interest" description="Disordered" evidence="1">
    <location>
        <begin position="1"/>
        <end position="61"/>
    </location>
</feature>
<feature type="compositionally biased region" description="Basic and acidic residues" evidence="1">
    <location>
        <begin position="19"/>
        <end position="40"/>
    </location>
</feature>
<organism evidence="3">
    <name type="scientific">Clandestinovirus</name>
    <dbReference type="NCBI Taxonomy" id="2831644"/>
    <lineage>
        <taxon>Viruses</taxon>
    </lineage>
</organism>
<dbReference type="InterPro" id="IPR030381">
    <property type="entry name" value="G_DYNAMIN_dom"/>
</dbReference>
<dbReference type="EMBL" id="MZ420154">
    <property type="protein sequence ID" value="QYA18543.1"/>
    <property type="molecule type" value="Genomic_DNA"/>
</dbReference>
<dbReference type="InterPro" id="IPR022812">
    <property type="entry name" value="Dynamin"/>
</dbReference>
<proteinExistence type="predicted"/>